<evidence type="ECO:0000256" key="1">
    <source>
        <dbReference type="SAM" id="MobiDB-lite"/>
    </source>
</evidence>
<feature type="region of interest" description="Disordered" evidence="1">
    <location>
        <begin position="1"/>
        <end position="111"/>
    </location>
</feature>
<feature type="non-terminal residue" evidence="2">
    <location>
        <position position="169"/>
    </location>
</feature>
<dbReference type="EMBL" id="CYRY02006304">
    <property type="protein sequence ID" value="VCW70757.1"/>
    <property type="molecule type" value="Genomic_DNA"/>
</dbReference>
<evidence type="ECO:0000313" key="2">
    <source>
        <dbReference type="EMBL" id="VCW70757.1"/>
    </source>
</evidence>
<protein>
    <submittedName>
        <fullName evidence="2">Uncharacterized protein</fullName>
    </submittedName>
</protein>
<sequence>MTPKTESGRSYSLDLDSQNFRSLKSVPGSDRGSTGSSDLNDQEAGPSTPKSSRSGGVTPITQRSPAPSAHSVASVSVRKRHGFESSMNLAAIESPYEDLTKSHRRNVSGTPSIAVSEISLSSDRSRSELDLSGSFPEDLENTVNIRSKSVPGALDKDLVSWMWKKVMIM</sequence>
<comment type="caution">
    <text evidence="2">The sequence shown here is derived from an EMBL/GenBank/DDBJ whole genome shotgun (WGS) entry which is preliminary data.</text>
</comment>
<name>A0A9X9PX43_GULGU</name>
<feature type="compositionally biased region" description="Polar residues" evidence="1">
    <location>
        <begin position="48"/>
        <end position="63"/>
    </location>
</feature>
<organism evidence="2 3">
    <name type="scientific">Gulo gulo</name>
    <name type="common">Wolverine</name>
    <name type="synonym">Gluton</name>
    <dbReference type="NCBI Taxonomy" id="48420"/>
    <lineage>
        <taxon>Eukaryota</taxon>
        <taxon>Metazoa</taxon>
        <taxon>Chordata</taxon>
        <taxon>Craniata</taxon>
        <taxon>Vertebrata</taxon>
        <taxon>Euteleostomi</taxon>
        <taxon>Mammalia</taxon>
        <taxon>Eutheria</taxon>
        <taxon>Laurasiatheria</taxon>
        <taxon>Carnivora</taxon>
        <taxon>Caniformia</taxon>
        <taxon>Musteloidea</taxon>
        <taxon>Mustelidae</taxon>
        <taxon>Guloninae</taxon>
        <taxon>Gulo</taxon>
    </lineage>
</organism>
<dbReference type="Proteomes" id="UP000269945">
    <property type="component" value="Unassembled WGS sequence"/>
</dbReference>
<proteinExistence type="predicted"/>
<keyword evidence="3" id="KW-1185">Reference proteome</keyword>
<dbReference type="AlphaFoldDB" id="A0A9X9PX43"/>
<feature type="compositionally biased region" description="Low complexity" evidence="1">
    <location>
        <begin position="64"/>
        <end position="76"/>
    </location>
</feature>
<accession>A0A9X9PX43</accession>
<evidence type="ECO:0000313" key="3">
    <source>
        <dbReference type="Proteomes" id="UP000269945"/>
    </source>
</evidence>
<gene>
    <name evidence="2" type="ORF">BN2614_LOCUS1</name>
</gene>
<reference evidence="2 3" key="1">
    <citation type="submission" date="2018-10" db="EMBL/GenBank/DDBJ databases">
        <authorList>
            <person name="Ekblom R."/>
            <person name="Jareborg N."/>
        </authorList>
    </citation>
    <scope>NUCLEOTIDE SEQUENCE [LARGE SCALE GENOMIC DNA]</scope>
    <source>
        <tissue evidence="2">Muscle</tissue>
    </source>
</reference>
<feature type="compositionally biased region" description="Polar residues" evidence="1">
    <location>
        <begin position="1"/>
        <end position="22"/>
    </location>
</feature>